<dbReference type="Gene3D" id="2.60.40.1230">
    <property type="match status" value="1"/>
</dbReference>
<evidence type="ECO:0000256" key="10">
    <source>
        <dbReference type="SAM" id="MobiDB-lite"/>
    </source>
</evidence>
<evidence type="ECO:0000256" key="3">
    <source>
        <dbReference type="ARBA" id="ARBA00008099"/>
    </source>
</evidence>
<sequence>MAAQEGETLETLLTRATNPLNKEEDWDFIMAFCDQINKELEGPQIAVRLLAHKIQSPQEKEALFALSALEACVKNCGRRFHQEIGKFRFLNEVIKVVSPKYLGNYTSEKVKKKCIELLYSWSHGLPNEGKVTEAYQMLKRQGIVKTDPTYVDKTLEPPPPPRSDNSLFEDEEKSKLLSRLLKSNHPEDLQAANRLIKHIVKQDAERMEKVSKRMQQIETVNNNIKVLKEMLTHYKESSASEAEKDLMKELYQNLEKARPNLFRLASDTDEKDNEGISEILKTNDEVLEIMNLYKNTVEGADISSEQQSALLPSDLLDFGNFSKKTDSSRNIPNLASTKEPCLLDSESNTNTNLNIDPLGLIDMNSEYNDNQGASVMSQLNKNDLDILSDIFTSSSSTSSALASSSGSADIKILNLDSAPVLPGLYQPPVPAVGSNTLPLVSGSAATTINWQSATVNSTTGQLPLAPSVSVTAKTEQPSTETKGLDVLNELGKSLMEQSLSSVSASGITVPVTATQPLTLNQIAAKPVTSTVSSGLSGLSQNSLTTIGTASPLATPPISATASPARTGQKQVDIQPLTDISVPLESIQPSSHSPITAYDKNNIKAVIHIGKDRPRPDVCVMVLSIISMNTSSIKNISFQAAVPKIMKVKLQPPSATDLPAYNPILPPTAVTQVILIANPLKEKIRLKFKLTYLLDNKSVSDVGEVDTFAVQ</sequence>
<gene>
    <name evidence="14" type="ORF">LSH36_127g04020</name>
</gene>
<dbReference type="PROSITE" id="PS50180">
    <property type="entry name" value="GAE"/>
    <property type="match status" value="1"/>
</dbReference>
<dbReference type="InterPro" id="IPR008153">
    <property type="entry name" value="GAE_dom"/>
</dbReference>
<evidence type="ECO:0008006" key="16">
    <source>
        <dbReference type="Google" id="ProtNLM"/>
    </source>
</evidence>
<organism evidence="14 15">
    <name type="scientific">Paralvinella palmiformis</name>
    <dbReference type="NCBI Taxonomy" id="53620"/>
    <lineage>
        <taxon>Eukaryota</taxon>
        <taxon>Metazoa</taxon>
        <taxon>Spiralia</taxon>
        <taxon>Lophotrochozoa</taxon>
        <taxon>Annelida</taxon>
        <taxon>Polychaeta</taxon>
        <taxon>Sedentaria</taxon>
        <taxon>Canalipalpata</taxon>
        <taxon>Terebellida</taxon>
        <taxon>Terebelliformia</taxon>
        <taxon>Alvinellidae</taxon>
        <taxon>Paralvinella</taxon>
    </lineage>
</organism>
<dbReference type="Gene3D" id="1.20.5.170">
    <property type="match status" value="1"/>
</dbReference>
<feature type="domain" description="VHS" evidence="11">
    <location>
        <begin position="16"/>
        <end position="146"/>
    </location>
</feature>
<dbReference type="GO" id="GO:0006893">
    <property type="term" value="P:Golgi to plasma membrane transport"/>
    <property type="evidence" value="ECO:0007669"/>
    <property type="project" value="TreeGrafter"/>
</dbReference>
<dbReference type="PANTHER" id="PTHR45905:SF1">
    <property type="entry name" value="GOLGI-LOCALIZED, GAMMA-ADAPTIN EAR CONTAINING, ARF BINDING PROTEIN"/>
    <property type="match status" value="1"/>
</dbReference>
<dbReference type="InterPro" id="IPR027422">
    <property type="entry name" value="GGA1-3"/>
</dbReference>
<dbReference type="InterPro" id="IPR038425">
    <property type="entry name" value="GAT_sf"/>
</dbReference>
<evidence type="ECO:0000256" key="9">
    <source>
        <dbReference type="ARBA" id="ARBA00023136"/>
    </source>
</evidence>
<keyword evidence="9" id="KW-0472">Membrane</keyword>
<evidence type="ECO:0000259" key="13">
    <source>
        <dbReference type="PROSITE" id="PS50909"/>
    </source>
</evidence>
<dbReference type="AlphaFoldDB" id="A0AAD9JXJ9"/>
<dbReference type="InterPro" id="IPR041198">
    <property type="entry name" value="GGA_N-GAT"/>
</dbReference>
<keyword evidence="5" id="KW-0967">Endosome</keyword>
<keyword evidence="15" id="KW-1185">Reference proteome</keyword>
<name>A0AAD9JXJ9_9ANNE</name>
<dbReference type="Proteomes" id="UP001208570">
    <property type="component" value="Unassembled WGS sequence"/>
</dbReference>
<feature type="region of interest" description="Disordered" evidence="10">
    <location>
        <begin position="149"/>
        <end position="169"/>
    </location>
</feature>
<evidence type="ECO:0000256" key="4">
    <source>
        <dbReference type="ARBA" id="ARBA00022448"/>
    </source>
</evidence>
<dbReference type="SUPFAM" id="SSF48464">
    <property type="entry name" value="ENTH/VHS domain"/>
    <property type="match status" value="1"/>
</dbReference>
<dbReference type="GO" id="GO:0043130">
    <property type="term" value="F:ubiquitin binding"/>
    <property type="evidence" value="ECO:0007669"/>
    <property type="project" value="InterPro"/>
</dbReference>
<dbReference type="SMART" id="SM00809">
    <property type="entry name" value="Alpha_adaptinC2"/>
    <property type="match status" value="1"/>
</dbReference>
<dbReference type="Gene3D" id="1.25.40.90">
    <property type="match status" value="1"/>
</dbReference>
<dbReference type="Gene3D" id="1.20.58.160">
    <property type="match status" value="1"/>
</dbReference>
<dbReference type="CDD" id="cd03567">
    <property type="entry name" value="VHS_GGA_metazoan"/>
    <property type="match status" value="1"/>
</dbReference>
<dbReference type="Pfam" id="PF18308">
    <property type="entry name" value="GGA_N-GAT"/>
    <property type="match status" value="1"/>
</dbReference>
<reference evidence="14" key="1">
    <citation type="journal article" date="2023" name="Mol. Biol. Evol.">
        <title>Third-Generation Sequencing Reveals the Adaptive Role of the Epigenome in Three Deep-Sea Polychaetes.</title>
        <authorList>
            <person name="Perez M."/>
            <person name="Aroh O."/>
            <person name="Sun Y."/>
            <person name="Lan Y."/>
            <person name="Juniper S.K."/>
            <person name="Young C.R."/>
            <person name="Angers B."/>
            <person name="Qian P.Y."/>
        </authorList>
    </citation>
    <scope>NUCLEOTIDE SEQUENCE</scope>
    <source>
        <strain evidence="14">P08H-3</strain>
    </source>
</reference>
<dbReference type="Pfam" id="PF00790">
    <property type="entry name" value="VHS"/>
    <property type="match status" value="1"/>
</dbReference>
<dbReference type="CDD" id="cd14234">
    <property type="entry name" value="GAT_GGA_meta"/>
    <property type="match status" value="1"/>
</dbReference>
<dbReference type="Pfam" id="PF03127">
    <property type="entry name" value="GAT"/>
    <property type="match status" value="1"/>
</dbReference>
<dbReference type="EMBL" id="JAODUP010000127">
    <property type="protein sequence ID" value="KAK2160731.1"/>
    <property type="molecule type" value="Genomic_DNA"/>
</dbReference>
<comment type="similarity">
    <text evidence="3">Belongs to the GGA protein family.</text>
</comment>
<evidence type="ECO:0000256" key="7">
    <source>
        <dbReference type="ARBA" id="ARBA00022927"/>
    </source>
</evidence>
<proteinExistence type="inferred from homology"/>
<evidence type="ECO:0000313" key="15">
    <source>
        <dbReference type="Proteomes" id="UP001208570"/>
    </source>
</evidence>
<dbReference type="GO" id="GO:0005802">
    <property type="term" value="C:trans-Golgi network"/>
    <property type="evidence" value="ECO:0007669"/>
    <property type="project" value="InterPro"/>
</dbReference>
<keyword evidence="4" id="KW-0813">Transport</keyword>
<dbReference type="FunFam" id="1.20.5.170:FF:000023">
    <property type="entry name" value="ADP-ribosylation factor-binding protein GGA3 isoform X1"/>
    <property type="match status" value="1"/>
</dbReference>
<dbReference type="PROSITE" id="PS50909">
    <property type="entry name" value="GAT"/>
    <property type="match status" value="1"/>
</dbReference>
<protein>
    <recommendedName>
        <fullName evidence="16">ADP-ribosylation factor-binding protein GGA1</fullName>
    </recommendedName>
</protein>
<comment type="caution">
    <text evidence="14">The sequence shown here is derived from an EMBL/GenBank/DDBJ whole genome shotgun (WGS) entry which is preliminary data.</text>
</comment>
<evidence type="ECO:0000313" key="14">
    <source>
        <dbReference type="EMBL" id="KAK2160731.1"/>
    </source>
</evidence>
<feature type="domain" description="GAE" evidence="12">
    <location>
        <begin position="589"/>
        <end position="708"/>
    </location>
</feature>
<dbReference type="InterPro" id="IPR002014">
    <property type="entry name" value="VHS_dom"/>
</dbReference>
<dbReference type="InterPro" id="IPR008152">
    <property type="entry name" value="Clathrin_a/b/g-adaptin_app_Ig"/>
</dbReference>
<dbReference type="GO" id="GO:0035091">
    <property type="term" value="F:phosphatidylinositol binding"/>
    <property type="evidence" value="ECO:0007669"/>
    <property type="project" value="InterPro"/>
</dbReference>
<dbReference type="PROSITE" id="PS50179">
    <property type="entry name" value="VHS"/>
    <property type="match status" value="1"/>
</dbReference>
<dbReference type="SUPFAM" id="SSF49348">
    <property type="entry name" value="Clathrin adaptor appendage domain"/>
    <property type="match status" value="1"/>
</dbReference>
<evidence type="ECO:0000256" key="8">
    <source>
        <dbReference type="ARBA" id="ARBA00023034"/>
    </source>
</evidence>
<dbReference type="SMART" id="SM00288">
    <property type="entry name" value="VHS"/>
    <property type="match status" value="1"/>
</dbReference>
<dbReference type="InterPro" id="IPR013041">
    <property type="entry name" value="Clathrin_app_Ig-like_sf"/>
</dbReference>
<evidence type="ECO:0000256" key="5">
    <source>
        <dbReference type="ARBA" id="ARBA00022753"/>
    </source>
</evidence>
<evidence type="ECO:0000259" key="12">
    <source>
        <dbReference type="PROSITE" id="PS50180"/>
    </source>
</evidence>
<keyword evidence="7" id="KW-0653">Protein transport</keyword>
<dbReference type="SUPFAM" id="SSF89009">
    <property type="entry name" value="GAT-like domain"/>
    <property type="match status" value="1"/>
</dbReference>
<evidence type="ECO:0000256" key="1">
    <source>
        <dbReference type="ARBA" id="ARBA00004150"/>
    </source>
</evidence>
<dbReference type="InterPro" id="IPR004152">
    <property type="entry name" value="GAT_dom"/>
</dbReference>
<accession>A0AAD9JXJ9</accession>
<dbReference type="GO" id="GO:0006886">
    <property type="term" value="P:intracellular protein transport"/>
    <property type="evidence" value="ECO:0007669"/>
    <property type="project" value="InterPro"/>
</dbReference>
<evidence type="ECO:0000256" key="6">
    <source>
        <dbReference type="ARBA" id="ARBA00022843"/>
    </source>
</evidence>
<dbReference type="PANTHER" id="PTHR45905">
    <property type="entry name" value="GOLGI-LOCALIZED, GAMMA-ADAPTIN EAR CONTAINING, ARF BINDING PROTEIN"/>
    <property type="match status" value="1"/>
</dbReference>
<dbReference type="InterPro" id="IPR008942">
    <property type="entry name" value="ENTH_VHS"/>
</dbReference>
<dbReference type="GO" id="GO:0031901">
    <property type="term" value="C:early endosome membrane"/>
    <property type="evidence" value="ECO:0007669"/>
    <property type="project" value="UniProtKB-SubCell"/>
</dbReference>
<dbReference type="GO" id="GO:0034394">
    <property type="term" value="P:protein localization to cell surface"/>
    <property type="evidence" value="ECO:0007669"/>
    <property type="project" value="TreeGrafter"/>
</dbReference>
<comment type="subcellular location">
    <subcellularLocation>
        <location evidence="2">Early endosome membrane</location>
        <topology evidence="2">Peripheral membrane protein</topology>
    </subcellularLocation>
    <subcellularLocation>
        <location evidence="1">Golgi apparatus</location>
        <location evidence="1">trans-Golgi network membrane</location>
        <topology evidence="1">Peripheral membrane protein</topology>
    </subcellularLocation>
</comment>
<evidence type="ECO:0000256" key="2">
    <source>
        <dbReference type="ARBA" id="ARBA00004220"/>
    </source>
</evidence>
<evidence type="ECO:0000259" key="11">
    <source>
        <dbReference type="PROSITE" id="PS50179"/>
    </source>
</evidence>
<dbReference type="GO" id="GO:0031267">
    <property type="term" value="F:small GTPase binding"/>
    <property type="evidence" value="ECO:0007669"/>
    <property type="project" value="InterPro"/>
</dbReference>
<dbReference type="Pfam" id="PF02883">
    <property type="entry name" value="Alpha_adaptinC2"/>
    <property type="match status" value="1"/>
</dbReference>
<feature type="domain" description="GAT" evidence="13">
    <location>
        <begin position="170"/>
        <end position="298"/>
    </location>
</feature>
<keyword evidence="6" id="KW-0832">Ubl conjugation</keyword>
<keyword evidence="8" id="KW-0333">Golgi apparatus</keyword>
<dbReference type="FunFam" id="1.25.40.90:FF:000011">
    <property type="entry name" value="ADP-ribosylation factor-binding protein GGA3 isoform X1"/>
    <property type="match status" value="1"/>
</dbReference>